<organism evidence="1 2">
    <name type="scientific">Leishmania martiniquensis</name>
    <dbReference type="NCBI Taxonomy" id="1580590"/>
    <lineage>
        <taxon>Eukaryota</taxon>
        <taxon>Discoba</taxon>
        <taxon>Euglenozoa</taxon>
        <taxon>Kinetoplastea</taxon>
        <taxon>Metakinetoplastina</taxon>
        <taxon>Trypanosomatida</taxon>
        <taxon>Trypanosomatidae</taxon>
        <taxon>Leishmaniinae</taxon>
        <taxon>Leishmania</taxon>
    </lineage>
</organism>
<reference evidence="2" key="1">
    <citation type="journal article" date="2021" name="Microbiol. Resour. Announc.">
        <title>LGAAP: Leishmaniinae Genome Assembly and Annotation Pipeline.</title>
        <authorList>
            <person name="Almutairi H."/>
            <person name="Urbaniak M.D."/>
            <person name="Bates M.D."/>
            <person name="Jariyapan N."/>
            <person name="Kwakye-Nuako G."/>
            <person name="Thomaz-Soccol V."/>
            <person name="Al-Salem W.S."/>
            <person name="Dillon R.J."/>
            <person name="Bates P.A."/>
            <person name="Gatherer D."/>
        </authorList>
    </citation>
    <scope>NUCLEOTIDE SEQUENCE [LARGE SCALE GENOMIC DNA]</scope>
</reference>
<dbReference type="Proteomes" id="UP000673552">
    <property type="component" value="Unassembled WGS sequence"/>
</dbReference>
<name>A0A836FZX5_9TRYP</name>
<sequence length="350" mass="38634">MAFHVTHTAFGAEDFHIDGRFLSHMAFLCSPDKPVETSTVIGNYAVSEICVSEAEAADIKMYFDTLRSPGQAAYVRKVMAEMRKGGAACDNGTVAEAAEAMATEFQRFESVFFVRVRAFLVIHVESNETVGRIVTFPDQISDDYGNNLEEHSEQGISQSKVVLAQNAEQLPTIYIGHAQGAAMAQLCACAYSRQAIVFDGTTLSELLVHNAVEQKCVRPEPMDEGEKSWHIIHYRTEAFAKKQDATAKATITAARKVDADERAAKAAKGTKVEEEKKTGEFAAKAAQKEEEDYRAAKAWFKKCEWNTVGGIIPAVAQTRFTRTGRYNAKALSDMMVDYTVSMRAAHDPYL</sequence>
<dbReference type="OrthoDB" id="262399at2759"/>
<protein>
    <submittedName>
        <fullName evidence="1">Uncharacterized protein</fullName>
    </submittedName>
</protein>
<comment type="caution">
    <text evidence="1">The sequence shown here is derived from an EMBL/GenBank/DDBJ whole genome shotgun (WGS) entry which is preliminary data.</text>
</comment>
<evidence type="ECO:0000313" key="1">
    <source>
        <dbReference type="EMBL" id="KAG5472452.1"/>
    </source>
</evidence>
<keyword evidence="2" id="KW-1185">Reference proteome</keyword>
<dbReference type="GeneID" id="92513896"/>
<dbReference type="RefSeq" id="XP_067176752.1">
    <property type="nucleotide sequence ID" value="XM_067321384.1"/>
</dbReference>
<evidence type="ECO:0000313" key="2">
    <source>
        <dbReference type="Proteomes" id="UP000673552"/>
    </source>
</evidence>
<gene>
    <name evidence="1" type="ORF">LSCM1_03851</name>
</gene>
<dbReference type="KEGG" id="lmat:92513896"/>
<reference evidence="2" key="2">
    <citation type="journal article" date="2021" name="Sci. Data">
        <title>Chromosome-scale genome sequencing, assembly and annotation of six genomes from subfamily Leishmaniinae.</title>
        <authorList>
            <person name="Almutairi H."/>
            <person name="Urbaniak M.D."/>
            <person name="Bates M.D."/>
            <person name="Jariyapan N."/>
            <person name="Kwakye-Nuako G."/>
            <person name="Thomaz Soccol V."/>
            <person name="Al-Salem W.S."/>
            <person name="Dillon R.J."/>
            <person name="Bates P.A."/>
            <person name="Gatherer D."/>
        </authorList>
    </citation>
    <scope>NUCLEOTIDE SEQUENCE [LARGE SCALE GENOMIC DNA]</scope>
</reference>
<accession>A0A836FZX5</accession>
<dbReference type="AlphaFoldDB" id="A0A836FZX5"/>
<dbReference type="EMBL" id="JAFEUZ010000030">
    <property type="protein sequence ID" value="KAG5472452.1"/>
    <property type="molecule type" value="Genomic_DNA"/>
</dbReference>
<proteinExistence type="predicted"/>